<comment type="caution">
    <text evidence="1">The sequence shown here is derived from an EMBL/GenBank/DDBJ whole genome shotgun (WGS) entry which is preliminary data.</text>
</comment>
<organism evidence="1 2">
    <name type="scientific">Mesorhizobium metallidurans STM 2683</name>
    <dbReference type="NCBI Taxonomy" id="1297569"/>
    <lineage>
        <taxon>Bacteria</taxon>
        <taxon>Pseudomonadati</taxon>
        <taxon>Pseudomonadota</taxon>
        <taxon>Alphaproteobacteria</taxon>
        <taxon>Hyphomicrobiales</taxon>
        <taxon>Phyllobacteriaceae</taxon>
        <taxon>Mesorhizobium</taxon>
    </lineage>
</organism>
<dbReference type="STRING" id="1297569.MESS2_1680002"/>
<dbReference type="Proteomes" id="UP000012062">
    <property type="component" value="Unassembled WGS sequence"/>
</dbReference>
<evidence type="ECO:0000313" key="1">
    <source>
        <dbReference type="EMBL" id="CCV05823.1"/>
    </source>
</evidence>
<name>M5ENW2_9HYPH</name>
<sequence>MTLPISRPKEDYEPCDELRDFCCRRLNSLGDLSYH</sequence>
<evidence type="ECO:0000313" key="2">
    <source>
        <dbReference type="Proteomes" id="UP000012062"/>
    </source>
</evidence>
<proteinExistence type="predicted"/>
<dbReference type="AlphaFoldDB" id="M5ENW2"/>
<gene>
    <name evidence="1" type="ORF">MESS2_1680002</name>
</gene>
<dbReference type="EMBL" id="CAUM01000077">
    <property type="protein sequence ID" value="CCV05823.1"/>
    <property type="molecule type" value="Genomic_DNA"/>
</dbReference>
<accession>M5ENW2</accession>
<keyword evidence="2" id="KW-1185">Reference proteome</keyword>
<reference evidence="1 2" key="1">
    <citation type="submission" date="2013-02" db="EMBL/GenBank/DDBJ databases">
        <authorList>
            <person name="Genoscope - CEA"/>
        </authorList>
    </citation>
    <scope>NUCLEOTIDE SEQUENCE [LARGE SCALE GENOMIC DNA]</scope>
    <source>
        <strain evidence="1 2">STM 2683</strain>
    </source>
</reference>
<protein>
    <submittedName>
        <fullName evidence="1">Uncharacterized protein</fullName>
    </submittedName>
</protein>